<dbReference type="Proteomes" id="UP000321485">
    <property type="component" value="Unassembled WGS sequence"/>
</dbReference>
<feature type="domain" description="Bacterial bifunctional deaminase-reductase C-terminal" evidence="1">
    <location>
        <begin position="116"/>
        <end position="177"/>
    </location>
</feature>
<accession>A0A561XKK4</accession>
<dbReference type="Gene3D" id="3.40.430.10">
    <property type="entry name" value="Dihydrofolate Reductase, subunit A"/>
    <property type="match status" value="1"/>
</dbReference>
<dbReference type="InterPro" id="IPR024072">
    <property type="entry name" value="DHFR-like_dom_sf"/>
</dbReference>
<proteinExistence type="predicted"/>
<sequence length="189" mass="20517">MPPQGNHPRPGKTQFYGASSLDGFLATPDHDLGWLLQFGEIEGSSYPAFIRDVGALAMGSHTYEWILKHAIDAGQPWPYTPPTWVFSARTLRGIAGADVRFVRGDVRPVHQAMVQAAAGRNVWVVGGGDLVGQFYDAGLLDELIVQIAPVTLGAGTPLLPRQIMRPPLQLKSVTTLGGIFAELRYLVTR</sequence>
<dbReference type="PANTHER" id="PTHR38011">
    <property type="entry name" value="DIHYDROFOLATE REDUCTASE FAMILY PROTEIN (AFU_ORTHOLOGUE AFUA_8G06820)"/>
    <property type="match status" value="1"/>
</dbReference>
<gene>
    <name evidence="2" type="ORF">ATF69_3022</name>
</gene>
<dbReference type="RefSeq" id="WP_146871457.1">
    <property type="nucleotide sequence ID" value="NZ_VJWE01000014.1"/>
</dbReference>
<dbReference type="InterPro" id="IPR002734">
    <property type="entry name" value="RibDG_C"/>
</dbReference>
<name>A0A561XKK4_ACIDE</name>
<evidence type="ECO:0000313" key="3">
    <source>
        <dbReference type="Proteomes" id="UP000321485"/>
    </source>
</evidence>
<dbReference type="GeneID" id="51112076"/>
<reference evidence="2 3" key="1">
    <citation type="journal article" date="2015" name="Stand. Genomic Sci.">
        <title>Genomic Encyclopedia of Bacterial and Archaeal Type Strains, Phase III: the genomes of soil and plant-associated and newly described type strains.</title>
        <authorList>
            <person name="Whitman W.B."/>
            <person name="Woyke T."/>
            <person name="Klenk H.P."/>
            <person name="Zhou Y."/>
            <person name="Lilburn T.G."/>
            <person name="Beck B.J."/>
            <person name="De Vos P."/>
            <person name="Vandamme P."/>
            <person name="Eisen J.A."/>
            <person name="Garrity G."/>
            <person name="Hugenholtz P."/>
            <person name="Kyrpides N.C."/>
        </authorList>
    </citation>
    <scope>NUCLEOTIDE SEQUENCE [LARGE SCALE GENOMIC DNA]</scope>
    <source>
        <strain evidence="2 3">DSM 64</strain>
    </source>
</reference>
<comment type="caution">
    <text evidence="2">The sequence shown here is derived from an EMBL/GenBank/DDBJ whole genome shotgun (WGS) entry which is preliminary data.</text>
</comment>
<dbReference type="SUPFAM" id="SSF53597">
    <property type="entry name" value="Dihydrofolate reductase-like"/>
    <property type="match status" value="1"/>
</dbReference>
<protein>
    <submittedName>
        <fullName evidence="2">Dihydrofolate reductase</fullName>
    </submittedName>
</protein>
<dbReference type="GO" id="GO:0008703">
    <property type="term" value="F:5-amino-6-(5-phosphoribosylamino)uracil reductase activity"/>
    <property type="evidence" value="ECO:0007669"/>
    <property type="project" value="InterPro"/>
</dbReference>
<dbReference type="PANTHER" id="PTHR38011:SF11">
    <property type="entry name" value="2,5-DIAMINO-6-RIBOSYLAMINO-4(3H)-PYRIMIDINONE 5'-PHOSPHATE REDUCTASE"/>
    <property type="match status" value="1"/>
</dbReference>
<dbReference type="Pfam" id="PF01872">
    <property type="entry name" value="RibD_C"/>
    <property type="match status" value="1"/>
</dbReference>
<organism evidence="2 3">
    <name type="scientific">Acidovorax delafieldii</name>
    <name type="common">Pseudomonas delafieldii</name>
    <dbReference type="NCBI Taxonomy" id="47920"/>
    <lineage>
        <taxon>Bacteria</taxon>
        <taxon>Pseudomonadati</taxon>
        <taxon>Pseudomonadota</taxon>
        <taxon>Betaproteobacteria</taxon>
        <taxon>Burkholderiales</taxon>
        <taxon>Comamonadaceae</taxon>
        <taxon>Acidovorax</taxon>
    </lineage>
</organism>
<dbReference type="InterPro" id="IPR050765">
    <property type="entry name" value="Riboflavin_Biosynth_HTPR"/>
</dbReference>
<evidence type="ECO:0000259" key="1">
    <source>
        <dbReference type="Pfam" id="PF01872"/>
    </source>
</evidence>
<dbReference type="GO" id="GO:0009231">
    <property type="term" value="P:riboflavin biosynthetic process"/>
    <property type="evidence" value="ECO:0007669"/>
    <property type="project" value="InterPro"/>
</dbReference>
<dbReference type="AlphaFoldDB" id="A0A561XKK4"/>
<evidence type="ECO:0000313" key="2">
    <source>
        <dbReference type="EMBL" id="TWG36632.1"/>
    </source>
</evidence>
<dbReference type="EMBL" id="VJWE01000014">
    <property type="protein sequence ID" value="TWG36632.1"/>
    <property type="molecule type" value="Genomic_DNA"/>
</dbReference>